<feature type="repeat" description="WD" evidence="3">
    <location>
        <begin position="940"/>
        <end position="981"/>
    </location>
</feature>
<dbReference type="InterPro" id="IPR056829">
    <property type="entry name" value="Beta-prop_TEP1_2nd"/>
</dbReference>
<dbReference type="PROSITE" id="PS00678">
    <property type="entry name" value="WD_REPEATS_1"/>
    <property type="match status" value="10"/>
</dbReference>
<evidence type="ECO:0000313" key="7">
    <source>
        <dbReference type="Proteomes" id="UP000054097"/>
    </source>
</evidence>
<feature type="repeat" description="WD" evidence="3">
    <location>
        <begin position="510"/>
        <end position="551"/>
    </location>
</feature>
<feature type="repeat" description="WD" evidence="3">
    <location>
        <begin position="1026"/>
        <end position="1067"/>
    </location>
</feature>
<name>A0A0C3B877_SERVB</name>
<dbReference type="Pfam" id="PF00400">
    <property type="entry name" value="WD40"/>
    <property type="match status" value="9"/>
</dbReference>
<dbReference type="PROSITE" id="PS50294">
    <property type="entry name" value="WD_REPEATS_REGION"/>
    <property type="match status" value="14"/>
</dbReference>
<feature type="repeat" description="WD" evidence="3">
    <location>
        <begin position="854"/>
        <end position="895"/>
    </location>
</feature>
<feature type="repeat" description="WD" evidence="3">
    <location>
        <begin position="897"/>
        <end position="938"/>
    </location>
</feature>
<feature type="repeat" description="WD" evidence="3">
    <location>
        <begin position="639"/>
        <end position="680"/>
    </location>
</feature>
<dbReference type="Pfam" id="PF24883">
    <property type="entry name" value="NPHP3_N"/>
    <property type="match status" value="1"/>
</dbReference>
<feature type="repeat" description="WD" evidence="3">
    <location>
        <begin position="818"/>
        <end position="852"/>
    </location>
</feature>
<keyword evidence="2" id="KW-0677">Repeat</keyword>
<evidence type="ECO:0000313" key="6">
    <source>
        <dbReference type="EMBL" id="KIM28349.1"/>
    </source>
</evidence>
<evidence type="ECO:0000259" key="5">
    <source>
        <dbReference type="Pfam" id="PF25047"/>
    </source>
</evidence>
<dbReference type="CDD" id="cd00200">
    <property type="entry name" value="WD40"/>
    <property type="match status" value="2"/>
</dbReference>
<keyword evidence="1 3" id="KW-0853">WD repeat</keyword>
<protein>
    <submittedName>
        <fullName evidence="6">Uncharacterized protein</fullName>
    </submittedName>
</protein>
<dbReference type="Pfam" id="PF25047">
    <property type="entry name" value="Beta-prop_TEP1_2nd"/>
    <property type="match status" value="1"/>
</dbReference>
<proteinExistence type="predicted"/>
<feature type="domain" description="TEP-1 second beta-propeller" evidence="5">
    <location>
        <begin position="871"/>
        <end position="1060"/>
    </location>
</feature>
<feature type="repeat" description="WD" evidence="3">
    <location>
        <begin position="682"/>
        <end position="723"/>
    </location>
</feature>
<feature type="non-terminal residue" evidence="6">
    <location>
        <position position="1"/>
    </location>
</feature>
<feature type="repeat" description="WD" evidence="3">
    <location>
        <begin position="596"/>
        <end position="637"/>
    </location>
</feature>
<dbReference type="PROSITE" id="PS50082">
    <property type="entry name" value="WD_REPEATS_2"/>
    <property type="match status" value="14"/>
</dbReference>
<dbReference type="EMBL" id="KN824293">
    <property type="protein sequence ID" value="KIM28349.1"/>
    <property type="molecule type" value="Genomic_DNA"/>
</dbReference>
<evidence type="ECO:0000256" key="2">
    <source>
        <dbReference type="ARBA" id="ARBA00022737"/>
    </source>
</evidence>
<dbReference type="InterPro" id="IPR056884">
    <property type="entry name" value="NPHP3-like_N"/>
</dbReference>
<sequence>LCDRLHKDKHLGGSFFCRRDDPVLREPKRVIPTLVSKLAALWTPFRTLVAQALRDDPHLNPESPSGEILLQPLKSLQKHPTRPLVLVIDALDECGDIGTRKKLLNCLLNACKRVDWLKLVVISRPERDIQALLGASGVTSRNLAEDDLDRSDIRHFTEELMRSLVESRGLPDAWPGETRLDQIIARSGGLFIYIETISRILEISKDPDAPLDLILSGESREDYSELHQLYSTAIASRVGQESDKFRSIVGALIAVAMHRPLCDDTFAQLVGEKPHVVKAWVDDLGSVLYRDESQNGGIRVRHLTILEFLTGPSCPSELRVDLGQANQDLGVHCLKAMEKELRFNICEMKTSYLPNSDVKGLAEIVQQKVSDALQYSCLYWSHHVCFHSGVTSEEILKPLEAFFTGEKPLFWLEVLSVMGKVPVAISTLRQLKESKKYHKSSIQGSVEDLLRFVLAFTIPISTSAPHIYLSALPFMPLGSGLWERVHKSFSNVMDVSQGRMKSWPARAGVWKGHEDSISCVALSPNGRYVVSGSEDKTIRIWDAETGVAVGEPLRGHKGFVSSVTYSIDGHHIVSGSNDATIRIWDAETGAPVGEPWTGHTADVLSVVCSPNGRYIASGSKDCTIRIWDVETGTPVGEPFSGHTESVERIAYSPDGRRIVSGSGDYTIRIWDAEAGVTVGQPLEGHGDWITSVAYSPDGQNIVSGSCDQTVRIWNAETGALLHELKGHLGPVTCVAYSPTGDNVLSGSFDQTIRMWNAQTGVSVGEPLRRHTDTVFSIAYFSDGQTFISGSQDKTIRVWDAKEGFTATDQSSEESLDWVLSVAYSPSGKHIASGSRDCIIRIWDTETGRLIGKPLSGHTDRIAAIAYCPSRSRIVSGSEDSTLRIWDVETGELVGKPLEGHTYPVTSVSYSPNGEYIVSASADATIRLWNAGTGAAVGEPYQGHSSRVNSVVFSPDGRYVASGSCDKTIRIWDIETGVTVGEPLKGHTDWVNGVVYAPDGRHIVSCSPDKTIRIWDAETGAAVGDPLKGHDSDVTSVAYAPDGRLIASCSWDGAVRIWDAVTHKEIGVPLKGHIGYVHALSWSPNGRHIASGSEDQTVRIWDVPDGIEHDTNKTAFIPRGLGDKDSKPSLPLNIASGRVIPDNLVDSNGWVKSPDGLLFWVPEDCRNGLTSPATMTIPTTSRYRTVRIDFSKFCYGTLWKDVYRGGP</sequence>
<accession>A0A0C3B877</accession>
<dbReference type="SMART" id="SM00320">
    <property type="entry name" value="WD40"/>
    <property type="match status" value="14"/>
</dbReference>
<dbReference type="PANTHER" id="PTHR19879:SF9">
    <property type="entry name" value="TRANSCRIPTION INITIATION FACTOR TFIID SUBUNIT 5"/>
    <property type="match status" value="1"/>
</dbReference>
<dbReference type="InterPro" id="IPR020472">
    <property type="entry name" value="WD40_PAC1"/>
</dbReference>
<dbReference type="InterPro" id="IPR015943">
    <property type="entry name" value="WD40/YVTN_repeat-like_dom_sf"/>
</dbReference>
<dbReference type="AlphaFoldDB" id="A0A0C3B877"/>
<evidence type="ECO:0000256" key="1">
    <source>
        <dbReference type="ARBA" id="ARBA00022574"/>
    </source>
</evidence>
<dbReference type="OrthoDB" id="538223at2759"/>
<reference evidence="7" key="2">
    <citation type="submission" date="2015-01" db="EMBL/GenBank/DDBJ databases">
        <title>Evolutionary Origins and Diversification of the Mycorrhizal Mutualists.</title>
        <authorList>
            <consortium name="DOE Joint Genome Institute"/>
            <consortium name="Mycorrhizal Genomics Consortium"/>
            <person name="Kohler A."/>
            <person name="Kuo A."/>
            <person name="Nagy L.G."/>
            <person name="Floudas D."/>
            <person name="Copeland A."/>
            <person name="Barry K.W."/>
            <person name="Cichocki N."/>
            <person name="Veneault-Fourrey C."/>
            <person name="LaButti K."/>
            <person name="Lindquist E.A."/>
            <person name="Lipzen A."/>
            <person name="Lundell T."/>
            <person name="Morin E."/>
            <person name="Murat C."/>
            <person name="Riley R."/>
            <person name="Ohm R."/>
            <person name="Sun H."/>
            <person name="Tunlid A."/>
            <person name="Henrissat B."/>
            <person name="Grigoriev I.V."/>
            <person name="Hibbett D.S."/>
            <person name="Martin F."/>
        </authorList>
    </citation>
    <scope>NUCLEOTIDE SEQUENCE [LARGE SCALE GENOMIC DNA]</scope>
    <source>
        <strain evidence="7">MAFF 305830</strain>
    </source>
</reference>
<dbReference type="STRING" id="933852.A0A0C3B877"/>
<dbReference type="Proteomes" id="UP000054097">
    <property type="component" value="Unassembled WGS sequence"/>
</dbReference>
<dbReference type="HOGENOM" id="CLU_000288_6_3_1"/>
<evidence type="ECO:0000259" key="4">
    <source>
        <dbReference type="Pfam" id="PF24883"/>
    </source>
</evidence>
<feature type="repeat" description="WD" evidence="3">
    <location>
        <begin position="767"/>
        <end position="808"/>
    </location>
</feature>
<feature type="repeat" description="WD" evidence="3">
    <location>
        <begin position="983"/>
        <end position="1024"/>
    </location>
</feature>
<dbReference type="InterPro" id="IPR036322">
    <property type="entry name" value="WD40_repeat_dom_sf"/>
</dbReference>
<dbReference type="PANTHER" id="PTHR19879">
    <property type="entry name" value="TRANSCRIPTION INITIATION FACTOR TFIID"/>
    <property type="match status" value="1"/>
</dbReference>
<keyword evidence="7" id="KW-1185">Reference proteome</keyword>
<dbReference type="Gene3D" id="2.130.10.10">
    <property type="entry name" value="YVTN repeat-like/Quinoprotein amine dehydrogenase"/>
    <property type="match status" value="6"/>
</dbReference>
<dbReference type="InterPro" id="IPR001680">
    <property type="entry name" value="WD40_rpt"/>
</dbReference>
<feature type="domain" description="Nephrocystin 3-like N-terminal" evidence="4">
    <location>
        <begin position="2"/>
        <end position="124"/>
    </location>
</feature>
<dbReference type="SUPFAM" id="SSF50978">
    <property type="entry name" value="WD40 repeat-like"/>
    <property type="match status" value="2"/>
</dbReference>
<evidence type="ECO:0000256" key="3">
    <source>
        <dbReference type="PROSITE-ProRule" id="PRU00221"/>
    </source>
</evidence>
<dbReference type="PRINTS" id="PR00320">
    <property type="entry name" value="GPROTEINBRPT"/>
</dbReference>
<organism evidence="6 7">
    <name type="scientific">Serendipita vermifera MAFF 305830</name>
    <dbReference type="NCBI Taxonomy" id="933852"/>
    <lineage>
        <taxon>Eukaryota</taxon>
        <taxon>Fungi</taxon>
        <taxon>Dikarya</taxon>
        <taxon>Basidiomycota</taxon>
        <taxon>Agaricomycotina</taxon>
        <taxon>Agaricomycetes</taxon>
        <taxon>Sebacinales</taxon>
        <taxon>Serendipitaceae</taxon>
        <taxon>Serendipita</taxon>
    </lineage>
</organism>
<feature type="repeat" description="WD" evidence="3">
    <location>
        <begin position="1069"/>
        <end position="1110"/>
    </location>
</feature>
<feature type="repeat" description="WD" evidence="3">
    <location>
        <begin position="724"/>
        <end position="765"/>
    </location>
</feature>
<reference evidence="6 7" key="1">
    <citation type="submission" date="2014-04" db="EMBL/GenBank/DDBJ databases">
        <authorList>
            <consortium name="DOE Joint Genome Institute"/>
            <person name="Kuo A."/>
            <person name="Zuccaro A."/>
            <person name="Kohler A."/>
            <person name="Nagy L.G."/>
            <person name="Floudas D."/>
            <person name="Copeland A."/>
            <person name="Barry K.W."/>
            <person name="Cichocki N."/>
            <person name="Veneault-Fourrey C."/>
            <person name="LaButti K."/>
            <person name="Lindquist E.A."/>
            <person name="Lipzen A."/>
            <person name="Lundell T."/>
            <person name="Morin E."/>
            <person name="Murat C."/>
            <person name="Sun H."/>
            <person name="Tunlid A."/>
            <person name="Henrissat B."/>
            <person name="Grigoriev I.V."/>
            <person name="Hibbett D.S."/>
            <person name="Martin F."/>
            <person name="Nordberg H.P."/>
            <person name="Cantor M.N."/>
            <person name="Hua S.X."/>
        </authorList>
    </citation>
    <scope>NUCLEOTIDE SEQUENCE [LARGE SCALE GENOMIC DNA]</scope>
    <source>
        <strain evidence="6 7">MAFF 305830</strain>
    </source>
</reference>
<gene>
    <name evidence="6" type="ORF">M408DRAFT_140228</name>
</gene>
<feature type="repeat" description="WD" evidence="3">
    <location>
        <begin position="553"/>
        <end position="594"/>
    </location>
</feature>
<dbReference type="InterPro" id="IPR019775">
    <property type="entry name" value="WD40_repeat_CS"/>
</dbReference>